<dbReference type="GO" id="GO:0008033">
    <property type="term" value="P:tRNA processing"/>
    <property type="evidence" value="ECO:0007669"/>
    <property type="project" value="UniProtKB-KW"/>
</dbReference>
<proteinExistence type="inferred from homology"/>
<evidence type="ECO:0000256" key="8">
    <source>
        <dbReference type="HAMAP-Rule" id="MF_00104"/>
    </source>
</evidence>
<organism evidence="11 12">
    <name type="scientific">Drouetiella hepatica Uher 2000/2452</name>
    <dbReference type="NCBI Taxonomy" id="904376"/>
    <lineage>
        <taxon>Bacteria</taxon>
        <taxon>Bacillati</taxon>
        <taxon>Cyanobacteriota</taxon>
        <taxon>Cyanophyceae</taxon>
        <taxon>Oculatellales</taxon>
        <taxon>Oculatellaceae</taxon>
        <taxon>Drouetiella</taxon>
    </lineage>
</organism>
<evidence type="ECO:0000259" key="9">
    <source>
        <dbReference type="PROSITE" id="PS50137"/>
    </source>
</evidence>
<dbReference type="NCBIfam" id="TIGR02191">
    <property type="entry name" value="RNaseIII"/>
    <property type="match status" value="1"/>
</dbReference>
<comment type="catalytic activity">
    <reaction evidence="1 8">
        <text>Endonucleolytic cleavage to 5'-phosphomonoester.</text>
        <dbReference type="EC" id="3.1.26.3"/>
    </reaction>
</comment>
<comment type="cofactor">
    <cofactor evidence="8">
        <name>Mg(2+)</name>
        <dbReference type="ChEBI" id="CHEBI:18420"/>
    </cofactor>
</comment>
<dbReference type="PROSITE" id="PS50142">
    <property type="entry name" value="RNASE_3_2"/>
    <property type="match status" value="1"/>
</dbReference>
<comment type="function">
    <text evidence="8">Digests double-stranded RNA. Involved in the processing of primary rRNA transcript to yield the immediate precursors to the large and small rRNAs (23S and 16S). Processes some mRNAs, and tRNAs when they are encoded in the rRNA operon. Processes pre-crRNA and tracrRNA of type II CRISPR loci if present in the organism.</text>
</comment>
<evidence type="ECO:0000256" key="3">
    <source>
        <dbReference type="ARBA" id="ARBA00022664"/>
    </source>
</evidence>
<dbReference type="SMART" id="SM00535">
    <property type="entry name" value="RIBOc"/>
    <property type="match status" value="1"/>
</dbReference>
<reference evidence="11" key="1">
    <citation type="submission" date="2021-05" db="EMBL/GenBank/DDBJ databases">
        <authorList>
            <person name="Pietrasiak N."/>
            <person name="Ward R."/>
            <person name="Stajich J.E."/>
            <person name="Kurbessoian T."/>
        </authorList>
    </citation>
    <scope>NUCLEOTIDE SEQUENCE</scope>
    <source>
        <strain evidence="11">UHER 2000/2452</strain>
    </source>
</reference>
<reference evidence="11" key="2">
    <citation type="journal article" date="2022" name="Microbiol. Resour. Announc.">
        <title>Metagenome Sequencing to Explore Phylogenomics of Terrestrial Cyanobacteria.</title>
        <authorList>
            <person name="Ward R.D."/>
            <person name="Stajich J.E."/>
            <person name="Johansen J.R."/>
            <person name="Huntemann M."/>
            <person name="Clum A."/>
            <person name="Foster B."/>
            <person name="Foster B."/>
            <person name="Roux S."/>
            <person name="Palaniappan K."/>
            <person name="Varghese N."/>
            <person name="Mukherjee S."/>
            <person name="Reddy T.B.K."/>
            <person name="Daum C."/>
            <person name="Copeland A."/>
            <person name="Chen I.A."/>
            <person name="Ivanova N.N."/>
            <person name="Kyrpides N.C."/>
            <person name="Shapiro N."/>
            <person name="Eloe-Fadrosh E.A."/>
            <person name="Pietrasiak N."/>
        </authorList>
    </citation>
    <scope>NUCLEOTIDE SEQUENCE</scope>
    <source>
        <strain evidence="11">UHER 2000/2452</strain>
    </source>
</reference>
<evidence type="ECO:0000313" key="12">
    <source>
        <dbReference type="Proteomes" id="UP000757435"/>
    </source>
</evidence>
<dbReference type="InterPro" id="IPR014720">
    <property type="entry name" value="dsRBD_dom"/>
</dbReference>
<comment type="similarity">
    <text evidence="2">Belongs to the ribonuclease III family.</text>
</comment>
<sequence>MQKLGLSEQAVSVIKWDLLNLALTHPTASAEANYERLEFVGDAVVKLAAAAFLFETYPAAAEGELAAIRSILVSDRLLAQIADQYGCDRYLLMANSTLADKVGQESRLAAAFEAILAALYLSTASLSLIRPWLDPHFQQFSDAIRRDPTLQNYKGALQIWTQNYGHALPEYRVTEVGQTYGDKERFVAEVWFQDKLWGQGKGQSKKAAEQAAAQVAFLALQELGEIGNRPSNFSNSSET</sequence>
<feature type="active site" evidence="8">
    <location>
        <position position="113"/>
    </location>
</feature>
<dbReference type="PANTHER" id="PTHR11207">
    <property type="entry name" value="RIBONUCLEASE III"/>
    <property type="match status" value="1"/>
</dbReference>
<name>A0A951UM91_9CYAN</name>
<evidence type="ECO:0000256" key="2">
    <source>
        <dbReference type="ARBA" id="ARBA00010183"/>
    </source>
</evidence>
<keyword evidence="8" id="KW-0479">Metal-binding</keyword>
<evidence type="ECO:0000256" key="6">
    <source>
        <dbReference type="ARBA" id="ARBA00022801"/>
    </source>
</evidence>
<dbReference type="PANTHER" id="PTHR11207:SF0">
    <property type="entry name" value="RIBONUCLEASE 3"/>
    <property type="match status" value="1"/>
</dbReference>
<dbReference type="HAMAP" id="MF_00104">
    <property type="entry name" value="RNase_III"/>
    <property type="match status" value="1"/>
</dbReference>
<gene>
    <name evidence="8 11" type="primary">rnc</name>
    <name evidence="11" type="ORF">KME15_07050</name>
</gene>
<comment type="caution">
    <text evidence="8">Lacks conserved residue(s) required for the propagation of feature annotation.</text>
</comment>
<dbReference type="SUPFAM" id="SSF54768">
    <property type="entry name" value="dsRNA-binding domain-like"/>
    <property type="match status" value="1"/>
</dbReference>
<comment type="caution">
    <text evidence="11">The sequence shown here is derived from an EMBL/GenBank/DDBJ whole genome shotgun (WGS) entry which is preliminary data.</text>
</comment>
<feature type="binding site" evidence="8">
    <location>
        <position position="113"/>
    </location>
    <ligand>
        <name>Mg(2+)</name>
        <dbReference type="ChEBI" id="CHEBI:18420"/>
    </ligand>
</feature>
<evidence type="ECO:0000256" key="7">
    <source>
        <dbReference type="ARBA" id="ARBA00022884"/>
    </source>
</evidence>
<feature type="active site" evidence="8">
    <location>
        <position position="42"/>
    </location>
</feature>
<dbReference type="GO" id="GO:0010468">
    <property type="term" value="P:regulation of gene expression"/>
    <property type="evidence" value="ECO:0007669"/>
    <property type="project" value="TreeGrafter"/>
</dbReference>
<comment type="subunit">
    <text evidence="8">Homodimer.</text>
</comment>
<evidence type="ECO:0000256" key="1">
    <source>
        <dbReference type="ARBA" id="ARBA00000109"/>
    </source>
</evidence>
<keyword evidence="6 8" id="KW-0378">Hydrolase</keyword>
<dbReference type="PROSITE" id="PS50137">
    <property type="entry name" value="DS_RBD"/>
    <property type="match status" value="1"/>
</dbReference>
<protein>
    <recommendedName>
        <fullName evidence="8">Ribonuclease 3</fullName>
        <ecNumber evidence="8">3.1.26.3</ecNumber>
    </recommendedName>
    <alternativeName>
        <fullName evidence="8">Ribonuclease III</fullName>
        <shortName evidence="8">RNase III</shortName>
    </alternativeName>
</protein>
<keyword evidence="8" id="KW-0819">tRNA processing</keyword>
<dbReference type="GO" id="GO:0005737">
    <property type="term" value="C:cytoplasm"/>
    <property type="evidence" value="ECO:0007669"/>
    <property type="project" value="UniProtKB-SubCell"/>
</dbReference>
<dbReference type="GO" id="GO:0003725">
    <property type="term" value="F:double-stranded RNA binding"/>
    <property type="evidence" value="ECO:0007669"/>
    <property type="project" value="TreeGrafter"/>
</dbReference>
<evidence type="ECO:0000256" key="5">
    <source>
        <dbReference type="ARBA" id="ARBA00022759"/>
    </source>
</evidence>
<keyword evidence="8" id="KW-0698">rRNA processing</keyword>
<dbReference type="GO" id="GO:0006364">
    <property type="term" value="P:rRNA processing"/>
    <property type="evidence" value="ECO:0007669"/>
    <property type="project" value="UniProtKB-UniRule"/>
</dbReference>
<keyword evidence="5 8" id="KW-0255">Endonuclease</keyword>
<dbReference type="SMART" id="SM00358">
    <property type="entry name" value="DSRM"/>
    <property type="match status" value="1"/>
</dbReference>
<keyword evidence="8" id="KW-0460">Magnesium</keyword>
<dbReference type="InterPro" id="IPR000999">
    <property type="entry name" value="RNase_III_dom"/>
</dbReference>
<dbReference type="GO" id="GO:0004525">
    <property type="term" value="F:ribonuclease III activity"/>
    <property type="evidence" value="ECO:0007669"/>
    <property type="project" value="UniProtKB-UniRule"/>
</dbReference>
<dbReference type="Pfam" id="PF00636">
    <property type="entry name" value="Ribonuclease_3"/>
    <property type="match status" value="1"/>
</dbReference>
<dbReference type="GO" id="GO:0046872">
    <property type="term" value="F:metal ion binding"/>
    <property type="evidence" value="ECO:0007669"/>
    <property type="project" value="UniProtKB-KW"/>
</dbReference>
<dbReference type="Pfam" id="PF00035">
    <property type="entry name" value="dsrm"/>
    <property type="match status" value="1"/>
</dbReference>
<feature type="domain" description="RNase III" evidence="10">
    <location>
        <begin position="1"/>
        <end position="124"/>
    </location>
</feature>
<keyword evidence="3 8" id="KW-0507">mRNA processing</keyword>
<feature type="domain" description="DRBM" evidence="9">
    <location>
        <begin position="152"/>
        <end position="222"/>
    </location>
</feature>
<dbReference type="Proteomes" id="UP000757435">
    <property type="component" value="Unassembled WGS sequence"/>
</dbReference>
<dbReference type="InterPro" id="IPR011907">
    <property type="entry name" value="RNase_III"/>
</dbReference>
<dbReference type="Gene3D" id="3.30.160.20">
    <property type="match status" value="1"/>
</dbReference>
<keyword evidence="4 8" id="KW-0540">Nuclease</keyword>
<dbReference type="GO" id="GO:0006397">
    <property type="term" value="P:mRNA processing"/>
    <property type="evidence" value="ECO:0007669"/>
    <property type="project" value="UniProtKB-UniRule"/>
</dbReference>
<dbReference type="PROSITE" id="PS00517">
    <property type="entry name" value="RNASE_3_1"/>
    <property type="match status" value="1"/>
</dbReference>
<accession>A0A951UM91</accession>
<keyword evidence="8" id="KW-0963">Cytoplasm</keyword>
<dbReference type="InterPro" id="IPR036389">
    <property type="entry name" value="RNase_III_sf"/>
</dbReference>
<feature type="binding site" evidence="8">
    <location>
        <position position="38"/>
    </location>
    <ligand>
        <name>Mg(2+)</name>
        <dbReference type="ChEBI" id="CHEBI:18420"/>
    </ligand>
</feature>
<dbReference type="AlphaFoldDB" id="A0A951UM91"/>
<keyword evidence="8" id="KW-0699">rRNA-binding</keyword>
<dbReference type="CDD" id="cd00593">
    <property type="entry name" value="RIBOc"/>
    <property type="match status" value="1"/>
</dbReference>
<comment type="subcellular location">
    <subcellularLocation>
        <location evidence="8">Cytoplasm</location>
    </subcellularLocation>
</comment>
<dbReference type="EC" id="3.1.26.3" evidence="8"/>
<evidence type="ECO:0000313" key="11">
    <source>
        <dbReference type="EMBL" id="MBW4658414.1"/>
    </source>
</evidence>
<dbReference type="GO" id="GO:0019843">
    <property type="term" value="F:rRNA binding"/>
    <property type="evidence" value="ECO:0007669"/>
    <property type="project" value="UniProtKB-KW"/>
</dbReference>
<evidence type="ECO:0000256" key="4">
    <source>
        <dbReference type="ARBA" id="ARBA00022722"/>
    </source>
</evidence>
<dbReference type="SUPFAM" id="SSF69065">
    <property type="entry name" value="RNase III domain-like"/>
    <property type="match status" value="1"/>
</dbReference>
<dbReference type="Gene3D" id="1.10.1520.10">
    <property type="entry name" value="Ribonuclease III domain"/>
    <property type="match status" value="1"/>
</dbReference>
<evidence type="ECO:0000259" key="10">
    <source>
        <dbReference type="PROSITE" id="PS50142"/>
    </source>
</evidence>
<dbReference type="EMBL" id="JAHHHD010000005">
    <property type="protein sequence ID" value="MBW4658414.1"/>
    <property type="molecule type" value="Genomic_DNA"/>
</dbReference>
<keyword evidence="7 8" id="KW-0694">RNA-binding</keyword>